<dbReference type="InterPro" id="IPR000506">
    <property type="entry name" value="KARI_C"/>
</dbReference>
<keyword evidence="8 9" id="KW-0100">Branched-chain amino acid biosynthesis</keyword>
<evidence type="ECO:0000313" key="15">
    <source>
        <dbReference type="Proteomes" id="UP000654345"/>
    </source>
</evidence>
<dbReference type="HAMAP" id="MF_00435">
    <property type="entry name" value="IlvC"/>
    <property type="match status" value="1"/>
</dbReference>
<keyword evidence="9" id="KW-0521">NADP</keyword>
<feature type="binding site" evidence="9 10">
    <location>
        <position position="253"/>
    </location>
    <ligand>
        <name>substrate</name>
    </ligand>
</feature>
<dbReference type="PROSITE" id="PS51851">
    <property type="entry name" value="KARI_C"/>
    <property type="match status" value="1"/>
</dbReference>
<feature type="active site" evidence="9">
    <location>
        <position position="109"/>
    </location>
</feature>
<dbReference type="Proteomes" id="UP000654345">
    <property type="component" value="Unassembled WGS sequence"/>
</dbReference>
<dbReference type="InterPro" id="IPR008927">
    <property type="entry name" value="6-PGluconate_DH-like_C_sf"/>
</dbReference>
<evidence type="ECO:0000256" key="11">
    <source>
        <dbReference type="SAM" id="MobiDB-lite"/>
    </source>
</evidence>
<feature type="binding site" evidence="9">
    <location>
        <position position="52"/>
    </location>
    <ligand>
        <name>NADP(+)</name>
        <dbReference type="ChEBI" id="CHEBI:58349"/>
    </ligand>
</feature>
<feature type="region of interest" description="Disordered" evidence="11">
    <location>
        <begin position="327"/>
        <end position="350"/>
    </location>
</feature>
<reference evidence="14 15" key="1">
    <citation type="journal article" date="2021" name="Int. J. Syst. Evol. Microbiol.">
        <title>Reticulibacter mediterranei gen. nov., sp. nov., within the new family Reticulibacteraceae fam. nov., and Ktedonospora formicarum gen. nov., sp. nov., Ktedonobacter robiniae sp. nov., Dictyobacter formicarum sp. nov. and Dictyobacter arantiisoli sp. nov., belonging to the class Ktedonobacteria.</title>
        <authorList>
            <person name="Yabe S."/>
            <person name="Zheng Y."/>
            <person name="Wang C.M."/>
            <person name="Sakai Y."/>
            <person name="Abe K."/>
            <person name="Yokota A."/>
            <person name="Donadio S."/>
            <person name="Cavaletti L."/>
            <person name="Monciardini P."/>
        </authorList>
    </citation>
    <scope>NUCLEOTIDE SEQUENCE [LARGE SCALE GENOMIC DNA]</scope>
    <source>
        <strain evidence="14 15">SOSP1-30</strain>
    </source>
</reference>
<evidence type="ECO:0000313" key="14">
    <source>
        <dbReference type="EMBL" id="GHO54898.1"/>
    </source>
</evidence>
<dbReference type="PROSITE" id="PS51850">
    <property type="entry name" value="KARI_N"/>
    <property type="match status" value="1"/>
</dbReference>
<keyword evidence="5 9" id="KW-0479">Metal-binding</keyword>
<dbReference type="EMBL" id="BNJG01000001">
    <property type="protein sequence ID" value="GHO54898.1"/>
    <property type="molecule type" value="Genomic_DNA"/>
</dbReference>
<comment type="pathway">
    <text evidence="1 9">Amino-acid biosynthesis; L-valine biosynthesis; L-valine from pyruvate: step 2/4.</text>
</comment>
<evidence type="ECO:0000256" key="5">
    <source>
        <dbReference type="ARBA" id="ARBA00022723"/>
    </source>
</evidence>
<dbReference type="InterPro" id="IPR036291">
    <property type="entry name" value="NAD(P)-bd_dom_sf"/>
</dbReference>
<evidence type="ECO:0000256" key="6">
    <source>
        <dbReference type="ARBA" id="ARBA00022842"/>
    </source>
</evidence>
<comment type="catalytic activity">
    <reaction evidence="9">
        <text>(2R,3R)-2,3-dihydroxy-3-methylpentanoate + NADP(+) = (S)-2-ethyl-2-hydroxy-3-oxobutanoate + NADPH + H(+)</text>
        <dbReference type="Rhea" id="RHEA:13493"/>
        <dbReference type="ChEBI" id="CHEBI:15378"/>
        <dbReference type="ChEBI" id="CHEBI:49256"/>
        <dbReference type="ChEBI" id="CHEBI:49258"/>
        <dbReference type="ChEBI" id="CHEBI:57783"/>
        <dbReference type="ChEBI" id="CHEBI:58349"/>
        <dbReference type="EC" id="1.1.1.86"/>
    </reaction>
</comment>
<evidence type="ECO:0000256" key="4">
    <source>
        <dbReference type="ARBA" id="ARBA00022605"/>
    </source>
</evidence>
<name>A0ABQ3UQ54_9CHLR</name>
<dbReference type="PANTHER" id="PTHR21371">
    <property type="entry name" value="KETOL-ACID REDUCTOISOMERASE, MITOCHONDRIAL"/>
    <property type="match status" value="1"/>
</dbReference>
<organism evidence="14 15">
    <name type="scientific">Ktedonobacter robiniae</name>
    <dbReference type="NCBI Taxonomy" id="2778365"/>
    <lineage>
        <taxon>Bacteria</taxon>
        <taxon>Bacillati</taxon>
        <taxon>Chloroflexota</taxon>
        <taxon>Ktedonobacteria</taxon>
        <taxon>Ktedonobacterales</taxon>
        <taxon>Ktedonobacteraceae</taxon>
        <taxon>Ktedonobacter</taxon>
    </lineage>
</organism>
<comment type="function">
    <text evidence="9">Involved in the biosynthesis of branched-chain amino acids (BCAA). Catalyzes an alkyl-migration followed by a ketol-acid reduction of (S)-2-acetolactate (S2AL) to yield (R)-2,3-dihydroxy-isovalerate. In the isomerase reaction, S2AL is rearranged via a Mg-dependent methyl migration to produce 3-hydroxy-3-methyl-2-ketobutyrate (HMKB). In the reductase reaction, this 2-ketoacid undergoes a metal-dependent reduction by NADPH to yield (R)-2,3-dihydroxy-isovalerate.</text>
</comment>
<feature type="domain" description="KARI N-terminal Rossmann" evidence="12">
    <location>
        <begin position="3"/>
        <end position="183"/>
    </location>
</feature>
<feature type="binding site" evidence="9 10">
    <location>
        <position position="196"/>
    </location>
    <ligand>
        <name>Mg(2+)</name>
        <dbReference type="ChEBI" id="CHEBI:18420"/>
        <label>1</label>
    </ligand>
</feature>
<evidence type="ECO:0000256" key="10">
    <source>
        <dbReference type="PROSITE-ProRule" id="PRU01198"/>
    </source>
</evidence>
<dbReference type="Pfam" id="PF07991">
    <property type="entry name" value="KARI_N"/>
    <property type="match status" value="1"/>
</dbReference>
<evidence type="ECO:0000256" key="7">
    <source>
        <dbReference type="ARBA" id="ARBA00023002"/>
    </source>
</evidence>
<evidence type="ECO:0000256" key="1">
    <source>
        <dbReference type="ARBA" id="ARBA00004864"/>
    </source>
</evidence>
<feature type="binding site" evidence="9 10">
    <location>
        <position position="192"/>
    </location>
    <ligand>
        <name>Mg(2+)</name>
        <dbReference type="ChEBI" id="CHEBI:18420"/>
        <label>1</label>
    </ligand>
</feature>
<dbReference type="RefSeq" id="WP_201371557.1">
    <property type="nucleotide sequence ID" value="NZ_BNJG01000001.1"/>
</dbReference>
<keyword evidence="15" id="KW-1185">Reference proteome</keyword>
<sequence length="350" mass="38546">MAATIYYDSDANLDFIQQKRIAVIGYGSQGHAHALNMRDSGCEVVIGLPSGSKSRAKAEAEGLRVMTPAEASAYADVIMILIPDQHHREVFERDIRPGLAAGKMILVAHGFSLHYGQIVPPADVDVAMVAPKGPGHMVRRLYVDGAGIPGLWAVHQDASGQAEALTLAYARAIGCTRAGVLHTTFKEETETDLFGEQAVLCGGVTELMRAGFETLVEAGYQPESAYFECLHEMKLIVDLIYEGGMNYMRYSISDTAEYGDYITGPRLINQQVRAEMKNVLKDIQDGTFATRWIQENQAGRPAFMAMRRRNSETQLEQVGKELRSMMPWLSSKEKASEQQAGPKAEVETKR</sequence>
<proteinExistence type="inferred from homology"/>
<dbReference type="PIRSF" id="PIRSF000116">
    <property type="entry name" value="IlvC_gammaproteo"/>
    <property type="match status" value="1"/>
</dbReference>
<dbReference type="SUPFAM" id="SSF51735">
    <property type="entry name" value="NAD(P)-binding Rossmann-fold domains"/>
    <property type="match status" value="1"/>
</dbReference>
<feature type="binding site" evidence="9 10">
    <location>
        <position position="192"/>
    </location>
    <ligand>
        <name>Mg(2+)</name>
        <dbReference type="ChEBI" id="CHEBI:18420"/>
        <label>2</label>
    </ligand>
</feature>
<dbReference type="InterPro" id="IPR013116">
    <property type="entry name" value="KARI_N"/>
</dbReference>
<dbReference type="NCBIfam" id="TIGR00465">
    <property type="entry name" value="ilvC"/>
    <property type="match status" value="1"/>
</dbReference>
<dbReference type="PANTHER" id="PTHR21371:SF1">
    <property type="entry name" value="KETOL-ACID REDUCTOISOMERASE, MITOCHONDRIAL"/>
    <property type="match status" value="1"/>
</dbReference>
<comment type="caution">
    <text evidence="14">The sequence shown here is derived from an EMBL/GenBank/DDBJ whole genome shotgun (WGS) entry which is preliminary data.</text>
</comment>
<dbReference type="Gene3D" id="3.40.50.720">
    <property type="entry name" value="NAD(P)-binding Rossmann-like Domain"/>
    <property type="match status" value="1"/>
</dbReference>
<evidence type="ECO:0000259" key="12">
    <source>
        <dbReference type="PROSITE" id="PS51850"/>
    </source>
</evidence>
<evidence type="ECO:0000256" key="9">
    <source>
        <dbReference type="HAMAP-Rule" id="MF_00435"/>
    </source>
</evidence>
<protein>
    <recommendedName>
        <fullName evidence="9">Ketol-acid reductoisomerase (NADP(+))</fullName>
        <shortName evidence="9">KARI</shortName>
        <ecNumber evidence="9">1.1.1.86</ecNumber>
    </recommendedName>
    <alternativeName>
        <fullName evidence="9">Acetohydroxy-acid isomeroreductase</fullName>
        <shortName evidence="9">AHIR</shortName>
    </alternativeName>
    <alternativeName>
        <fullName evidence="9">Alpha-keto-beta-hydroxylacyl reductoisomerase</fullName>
    </alternativeName>
</protein>
<dbReference type="EC" id="1.1.1.86" evidence="9"/>
<keyword evidence="7 9" id="KW-0560">Oxidoreductase</keyword>
<comment type="cofactor">
    <cofactor evidence="9">
        <name>Mg(2+)</name>
        <dbReference type="ChEBI" id="CHEBI:18420"/>
    </cofactor>
    <text evidence="9">Binds 2 magnesium ions per subunit.</text>
</comment>
<dbReference type="Gene3D" id="6.10.240.10">
    <property type="match status" value="1"/>
</dbReference>
<feature type="binding site" evidence="9">
    <location>
        <begin position="26"/>
        <end position="29"/>
    </location>
    <ligand>
        <name>NADP(+)</name>
        <dbReference type="ChEBI" id="CHEBI:58349"/>
    </ligand>
</feature>
<evidence type="ECO:0000256" key="8">
    <source>
        <dbReference type="ARBA" id="ARBA00023304"/>
    </source>
</evidence>
<feature type="binding site" evidence="9">
    <location>
        <position position="54"/>
    </location>
    <ligand>
        <name>NADP(+)</name>
        <dbReference type="ChEBI" id="CHEBI:58349"/>
    </ligand>
</feature>
<dbReference type="InterPro" id="IPR014359">
    <property type="entry name" value="KARI_prok"/>
</dbReference>
<keyword evidence="4 9" id="KW-0028">Amino-acid biosynthesis</keyword>
<dbReference type="SUPFAM" id="SSF48179">
    <property type="entry name" value="6-phosphogluconate dehydrogenase C-terminal domain-like"/>
    <property type="match status" value="1"/>
</dbReference>
<feature type="binding site" evidence="9 10">
    <location>
        <position position="232"/>
    </location>
    <ligand>
        <name>Mg(2+)</name>
        <dbReference type="ChEBI" id="CHEBI:18420"/>
        <label>2</label>
    </ligand>
</feature>
<accession>A0ABQ3UQ54</accession>
<evidence type="ECO:0000256" key="2">
    <source>
        <dbReference type="ARBA" id="ARBA00004885"/>
    </source>
</evidence>
<comment type="similarity">
    <text evidence="3 9 10">Belongs to the ketol-acid reductoisomerase family.</text>
</comment>
<feature type="binding site" evidence="9 10">
    <location>
        <position position="228"/>
    </location>
    <ligand>
        <name>Mg(2+)</name>
        <dbReference type="ChEBI" id="CHEBI:18420"/>
        <label>2</label>
    </ligand>
</feature>
<evidence type="ECO:0000259" key="13">
    <source>
        <dbReference type="PROSITE" id="PS51851"/>
    </source>
</evidence>
<comment type="pathway">
    <text evidence="2 9">Amino-acid biosynthesis; L-isoleucine biosynthesis; L-isoleucine from 2-oxobutanoate: step 2/4.</text>
</comment>
<comment type="caution">
    <text evidence="9">Lacks conserved residue(s) required for the propagation of feature annotation.</text>
</comment>
<comment type="catalytic activity">
    <reaction evidence="9">
        <text>(2R)-2,3-dihydroxy-3-methylbutanoate + NADP(+) = (2S)-2-acetolactate + NADPH + H(+)</text>
        <dbReference type="Rhea" id="RHEA:22068"/>
        <dbReference type="ChEBI" id="CHEBI:15378"/>
        <dbReference type="ChEBI" id="CHEBI:49072"/>
        <dbReference type="ChEBI" id="CHEBI:57783"/>
        <dbReference type="ChEBI" id="CHEBI:58349"/>
        <dbReference type="ChEBI" id="CHEBI:58476"/>
        <dbReference type="EC" id="1.1.1.86"/>
    </reaction>
</comment>
<dbReference type="InterPro" id="IPR013023">
    <property type="entry name" value="KARI"/>
</dbReference>
<evidence type="ECO:0000256" key="3">
    <source>
        <dbReference type="ARBA" id="ARBA00010318"/>
    </source>
</evidence>
<dbReference type="Pfam" id="PF01450">
    <property type="entry name" value="KARI_C"/>
    <property type="match status" value="1"/>
</dbReference>
<dbReference type="NCBIfam" id="NF004017">
    <property type="entry name" value="PRK05479.1"/>
    <property type="match status" value="1"/>
</dbReference>
<dbReference type="NCBIfam" id="NF009940">
    <property type="entry name" value="PRK13403.1"/>
    <property type="match status" value="1"/>
</dbReference>
<feature type="binding site" evidence="9">
    <location>
        <position position="135"/>
    </location>
    <ligand>
        <name>NADP(+)</name>
        <dbReference type="ChEBI" id="CHEBI:58349"/>
    </ligand>
</feature>
<keyword evidence="6 9" id="KW-0460">Magnesium</keyword>
<feature type="domain" description="KARI C-terminal knotted" evidence="13">
    <location>
        <begin position="184"/>
        <end position="329"/>
    </location>
</feature>
<gene>
    <name evidence="9" type="primary">ilvC</name>
    <name evidence="14" type="ORF">KSB_33730</name>
</gene>